<feature type="region of interest" description="Disordered" evidence="4">
    <location>
        <begin position="436"/>
        <end position="455"/>
    </location>
</feature>
<proteinExistence type="inferred from homology"/>
<dbReference type="InterPro" id="IPR019318">
    <property type="entry name" value="Gua_nucleotide_exch_fac_Ric8"/>
</dbReference>
<reference evidence="5 6" key="1">
    <citation type="submission" date="2015-06" db="EMBL/GenBank/DDBJ databases">
        <title>Draft genome of the ant-associated black yeast Phialophora attae CBS 131958.</title>
        <authorList>
            <person name="Moreno L.F."/>
            <person name="Stielow B.J."/>
            <person name="de Hoog S."/>
            <person name="Vicente V.A."/>
            <person name="Weiss V.A."/>
            <person name="de Vries M."/>
            <person name="Cruz L.M."/>
            <person name="Souza E.M."/>
        </authorList>
    </citation>
    <scope>NUCLEOTIDE SEQUENCE [LARGE SCALE GENOMIC DNA]</scope>
    <source>
        <strain evidence="5 6">CBS 131958</strain>
    </source>
</reference>
<evidence type="ECO:0000313" key="6">
    <source>
        <dbReference type="Proteomes" id="UP000038010"/>
    </source>
</evidence>
<dbReference type="VEuPathDB" id="FungiDB:AB675_590"/>
<comment type="similarity">
    <text evidence="1">Belongs to the synembryn family.</text>
</comment>
<dbReference type="AlphaFoldDB" id="A0A0N1I1N8"/>
<feature type="region of interest" description="Disordered" evidence="4">
    <location>
        <begin position="379"/>
        <end position="414"/>
    </location>
</feature>
<sequence length="455" mass="49284">MQTAQSKGGSAVKALLAALKNDHEQKTLTDDQREQTLAELKALGRDVNSIKGIYDGQTVSLFLHYGLGAFPKAVQREALRCLANALILVPSTQDALAKSARLPSVADYYDTPEDDDEFLGARILFLMTYNASANMAQIVKDNGLAGKVCSQLRRHESMSESLVGAGMTSMALSETLKLIFNIVNLVPQCSQSFTVAVPVLYAMLEKAQVPNPPLQPPLTYLLNAIACIDAGEGEDATIAASRYLPDVGILPAAVDKLVSILDKALVSYTASQLDTQLISLLTILRRVNALAGQSMRTKLKQSLLPSDNERDLPLGQSSTLASRLLKLVTGPGLTHLPEAVSSLLFELSDKDAHKYVQNVGYGYAAGYLMTHKIPIPENAKGASPGSTPINPVTGQRLDKEPDIPQPKMSKEEKEREAERLFVLFERLKATGVMDVKNPVEQARDEGRLQEASDSE</sequence>
<dbReference type="Gene3D" id="1.25.10.10">
    <property type="entry name" value="Leucine-rich Repeat Variant"/>
    <property type="match status" value="1"/>
</dbReference>
<dbReference type="EMBL" id="LFJN01000001">
    <property type="protein sequence ID" value="KPI45845.1"/>
    <property type="molecule type" value="Genomic_DNA"/>
</dbReference>
<evidence type="ECO:0000313" key="5">
    <source>
        <dbReference type="EMBL" id="KPI45845.1"/>
    </source>
</evidence>
<evidence type="ECO:0000256" key="3">
    <source>
        <dbReference type="ARBA" id="ARBA00023186"/>
    </source>
</evidence>
<dbReference type="GO" id="GO:0007186">
    <property type="term" value="P:G protein-coupled receptor signaling pathway"/>
    <property type="evidence" value="ECO:0007669"/>
    <property type="project" value="TreeGrafter"/>
</dbReference>
<evidence type="ECO:0000256" key="4">
    <source>
        <dbReference type="SAM" id="MobiDB-lite"/>
    </source>
</evidence>
<protein>
    <submittedName>
        <fullName evidence="5">Synembryn-like protein C3E7.04c</fullName>
    </submittedName>
</protein>
<keyword evidence="3" id="KW-0143">Chaperone</keyword>
<evidence type="ECO:0000256" key="2">
    <source>
        <dbReference type="ARBA" id="ARBA00022658"/>
    </source>
</evidence>
<dbReference type="GO" id="GO:0001965">
    <property type="term" value="F:G-protein alpha-subunit binding"/>
    <property type="evidence" value="ECO:0007669"/>
    <property type="project" value="TreeGrafter"/>
</dbReference>
<dbReference type="SUPFAM" id="SSF48371">
    <property type="entry name" value="ARM repeat"/>
    <property type="match status" value="1"/>
</dbReference>
<gene>
    <name evidence="5" type="ORF">AB675_590</name>
</gene>
<organism evidence="5 6">
    <name type="scientific">Cyphellophora attinorum</name>
    <dbReference type="NCBI Taxonomy" id="1664694"/>
    <lineage>
        <taxon>Eukaryota</taxon>
        <taxon>Fungi</taxon>
        <taxon>Dikarya</taxon>
        <taxon>Ascomycota</taxon>
        <taxon>Pezizomycotina</taxon>
        <taxon>Eurotiomycetes</taxon>
        <taxon>Chaetothyriomycetidae</taxon>
        <taxon>Chaetothyriales</taxon>
        <taxon>Cyphellophoraceae</taxon>
        <taxon>Cyphellophora</taxon>
    </lineage>
</organism>
<name>A0A0N1I1N8_9EURO</name>
<dbReference type="GO" id="GO:0005737">
    <property type="term" value="C:cytoplasm"/>
    <property type="evidence" value="ECO:0007669"/>
    <property type="project" value="TreeGrafter"/>
</dbReference>
<dbReference type="GO" id="GO:0005085">
    <property type="term" value="F:guanyl-nucleotide exchange factor activity"/>
    <property type="evidence" value="ECO:0007669"/>
    <property type="project" value="UniProtKB-KW"/>
</dbReference>
<feature type="compositionally biased region" description="Polar residues" evidence="4">
    <location>
        <begin position="384"/>
        <end position="393"/>
    </location>
</feature>
<dbReference type="PANTHER" id="PTHR12425:SF5">
    <property type="entry name" value="SYNEMBRYN"/>
    <property type="match status" value="1"/>
</dbReference>
<evidence type="ECO:0000256" key="1">
    <source>
        <dbReference type="ARBA" id="ARBA00009049"/>
    </source>
</evidence>
<dbReference type="GeneID" id="28738028"/>
<dbReference type="PANTHER" id="PTHR12425">
    <property type="entry name" value="SYNEMBRYN"/>
    <property type="match status" value="1"/>
</dbReference>
<dbReference type="OrthoDB" id="5585685at2759"/>
<dbReference type="RefSeq" id="XP_018005808.1">
    <property type="nucleotide sequence ID" value="XM_018146159.1"/>
</dbReference>
<keyword evidence="2" id="KW-0344">Guanine-nucleotide releasing factor</keyword>
<feature type="compositionally biased region" description="Basic and acidic residues" evidence="4">
    <location>
        <begin position="441"/>
        <end position="455"/>
    </location>
</feature>
<dbReference type="InterPro" id="IPR016024">
    <property type="entry name" value="ARM-type_fold"/>
</dbReference>
<dbReference type="Proteomes" id="UP000038010">
    <property type="component" value="Unassembled WGS sequence"/>
</dbReference>
<dbReference type="InterPro" id="IPR011989">
    <property type="entry name" value="ARM-like"/>
</dbReference>
<accession>A0A0N1I1N8</accession>
<dbReference type="Pfam" id="PF10165">
    <property type="entry name" value="Ric8"/>
    <property type="match status" value="1"/>
</dbReference>
<keyword evidence="6" id="KW-1185">Reference proteome</keyword>
<comment type="caution">
    <text evidence="5">The sequence shown here is derived from an EMBL/GenBank/DDBJ whole genome shotgun (WGS) entry which is preliminary data.</text>
</comment>
<feature type="compositionally biased region" description="Basic and acidic residues" evidence="4">
    <location>
        <begin position="396"/>
        <end position="414"/>
    </location>
</feature>